<keyword evidence="7" id="KW-1185">Reference proteome</keyword>
<dbReference type="Proteomes" id="UP001161391">
    <property type="component" value="Unassembled WGS sequence"/>
</dbReference>
<evidence type="ECO:0000256" key="3">
    <source>
        <dbReference type="ARBA" id="ARBA00023027"/>
    </source>
</evidence>
<sequence length="366" mass="38559">MIDYEGHDDHFSAKNMSVFSHPDFDDHEAVHAFCDPSSGLKAFIAVHNTNRGPASGGTRFWTYANDTDALTDVLRLSRAMSYKNAMAQLDIGGGKAVVLRPEGEFDREALFAAYGRAIESIGGTYITAEDVGVSPADMAVIKTQTDYVAGLTDGENASGDPSPITADGVFRGIKVAASRAYGSTDLAGRHVAVQGLGHVGYALAEHLAAAGAILMVADINEAVLAKAESELDAIIVSPEKIHAADVDIFAPCALGGAVNADTLPEIKASIVAGAANNQLRSPDMADALKQRGILYAPDFVINAGGIINVAAEVSGHYDPAWVTGKLDQLEDSLAEVFDRAAAEDRTTADVAGEMARQRMAAIRQWR</sequence>
<dbReference type="PANTHER" id="PTHR42722:SF1">
    <property type="entry name" value="VALINE DEHYDROGENASE"/>
    <property type="match status" value="1"/>
</dbReference>
<dbReference type="InterPro" id="IPR006095">
    <property type="entry name" value="Glu/Leu/Phe/Val/Trp_DH"/>
</dbReference>
<dbReference type="SUPFAM" id="SSF51735">
    <property type="entry name" value="NAD(P)-binding Rossmann-fold domains"/>
    <property type="match status" value="1"/>
</dbReference>
<evidence type="ECO:0000313" key="7">
    <source>
        <dbReference type="Proteomes" id="UP001161391"/>
    </source>
</evidence>
<dbReference type="Gene3D" id="3.40.50.720">
    <property type="entry name" value="NAD(P)-binding Rossmann-like Domain"/>
    <property type="match status" value="1"/>
</dbReference>
<evidence type="ECO:0000259" key="5">
    <source>
        <dbReference type="SMART" id="SM00839"/>
    </source>
</evidence>
<evidence type="ECO:0000256" key="4">
    <source>
        <dbReference type="RuleBase" id="RU004417"/>
    </source>
</evidence>
<evidence type="ECO:0000313" key="6">
    <source>
        <dbReference type="EMBL" id="GLQ22882.1"/>
    </source>
</evidence>
<gene>
    <name evidence="6" type="ORF">GCM10007853_07560</name>
</gene>
<proteinExistence type="inferred from homology"/>
<evidence type="ECO:0000256" key="2">
    <source>
        <dbReference type="ARBA" id="ARBA00023002"/>
    </source>
</evidence>
<dbReference type="SUPFAM" id="SSF53223">
    <property type="entry name" value="Aminoacid dehydrogenase-like, N-terminal domain"/>
    <property type="match status" value="1"/>
</dbReference>
<accession>A0ABQ5V991</accession>
<keyword evidence="2 4" id="KW-0560">Oxidoreductase</keyword>
<comment type="caution">
    <text evidence="6">The sequence shown here is derived from an EMBL/GenBank/DDBJ whole genome shotgun (WGS) entry which is preliminary data.</text>
</comment>
<organism evidence="6 7">
    <name type="scientific">Algimonas ampicilliniresistens</name>
    <dbReference type="NCBI Taxonomy" id="1298735"/>
    <lineage>
        <taxon>Bacteria</taxon>
        <taxon>Pseudomonadati</taxon>
        <taxon>Pseudomonadota</taxon>
        <taxon>Alphaproteobacteria</taxon>
        <taxon>Maricaulales</taxon>
        <taxon>Robiginitomaculaceae</taxon>
        <taxon>Algimonas</taxon>
    </lineage>
</organism>
<dbReference type="Pfam" id="PF02812">
    <property type="entry name" value="ELFV_dehydrog_N"/>
    <property type="match status" value="1"/>
</dbReference>
<dbReference type="EMBL" id="BSNK01000001">
    <property type="protein sequence ID" value="GLQ22882.1"/>
    <property type="molecule type" value="Genomic_DNA"/>
</dbReference>
<evidence type="ECO:0000256" key="1">
    <source>
        <dbReference type="ARBA" id="ARBA00006382"/>
    </source>
</evidence>
<dbReference type="Pfam" id="PF00208">
    <property type="entry name" value="ELFV_dehydrog"/>
    <property type="match status" value="1"/>
</dbReference>
<dbReference type="PANTHER" id="PTHR42722">
    <property type="entry name" value="LEUCINE DEHYDROGENASE"/>
    <property type="match status" value="1"/>
</dbReference>
<reference evidence="6" key="2">
    <citation type="submission" date="2023-01" db="EMBL/GenBank/DDBJ databases">
        <title>Draft genome sequence of Algimonas ampicilliniresistens strain NBRC 108219.</title>
        <authorList>
            <person name="Sun Q."/>
            <person name="Mori K."/>
        </authorList>
    </citation>
    <scope>NUCLEOTIDE SEQUENCE</scope>
    <source>
        <strain evidence="6">NBRC 108219</strain>
    </source>
</reference>
<name>A0ABQ5V991_9PROT</name>
<dbReference type="InterPro" id="IPR036291">
    <property type="entry name" value="NAD(P)-bd_dom_sf"/>
</dbReference>
<dbReference type="Gene3D" id="3.40.50.10860">
    <property type="entry name" value="Leucine Dehydrogenase, chain A, domain 1"/>
    <property type="match status" value="1"/>
</dbReference>
<dbReference type="PIRSF" id="PIRSF000188">
    <property type="entry name" value="Phe_leu_dh"/>
    <property type="match status" value="1"/>
</dbReference>
<dbReference type="InterPro" id="IPR006097">
    <property type="entry name" value="Glu/Leu/Phe/Val/Trp_DH_dimer"/>
</dbReference>
<comment type="similarity">
    <text evidence="1 4">Belongs to the Glu/Leu/Phe/Val dehydrogenases family.</text>
</comment>
<dbReference type="InterPro" id="IPR016211">
    <property type="entry name" value="Glu/Phe/Leu/Val/Trp_DH_bac/arc"/>
</dbReference>
<dbReference type="InterPro" id="IPR046346">
    <property type="entry name" value="Aminoacid_DH-like_N_sf"/>
</dbReference>
<dbReference type="CDD" id="cd01075">
    <property type="entry name" value="NAD_bind_Leu_Phe_Val_DH"/>
    <property type="match status" value="1"/>
</dbReference>
<dbReference type="InterPro" id="IPR006096">
    <property type="entry name" value="Glu/Leu/Phe/Val/Trp_DH_C"/>
</dbReference>
<keyword evidence="3" id="KW-0520">NAD</keyword>
<protein>
    <submittedName>
        <fullName evidence="6">Amino acid dehydrogenase</fullName>
    </submittedName>
</protein>
<dbReference type="PRINTS" id="PR00082">
    <property type="entry name" value="GLFDHDRGNASE"/>
</dbReference>
<reference evidence="6" key="1">
    <citation type="journal article" date="2014" name="Int. J. Syst. Evol. Microbiol.">
        <title>Complete genome of a new Firmicutes species belonging to the dominant human colonic microbiota ('Ruminococcus bicirculans') reveals two chromosomes and a selective capacity to utilize plant glucans.</title>
        <authorList>
            <consortium name="NISC Comparative Sequencing Program"/>
            <person name="Wegmann U."/>
            <person name="Louis P."/>
            <person name="Goesmann A."/>
            <person name="Henrissat B."/>
            <person name="Duncan S.H."/>
            <person name="Flint H.J."/>
        </authorList>
    </citation>
    <scope>NUCLEOTIDE SEQUENCE</scope>
    <source>
        <strain evidence="6">NBRC 108219</strain>
    </source>
</reference>
<dbReference type="SMART" id="SM00839">
    <property type="entry name" value="ELFV_dehydrog"/>
    <property type="match status" value="1"/>
</dbReference>
<feature type="domain" description="Glutamate/phenylalanine/leucine/valine/L-tryptophan dehydrogenase C-terminal" evidence="5">
    <location>
        <begin position="159"/>
        <end position="364"/>
    </location>
</feature>